<keyword evidence="1" id="KW-0479">Metal-binding</keyword>
<dbReference type="PANTHER" id="PTHR11081:SF9">
    <property type="entry name" value="FLAP ENDONUCLEASE 1"/>
    <property type="match status" value="1"/>
</dbReference>
<dbReference type="PANTHER" id="PTHR11081">
    <property type="entry name" value="FLAP ENDONUCLEASE FAMILY MEMBER"/>
    <property type="match status" value="1"/>
</dbReference>
<dbReference type="GO" id="GO:0046872">
    <property type="term" value="F:metal ion binding"/>
    <property type="evidence" value="ECO:0007669"/>
    <property type="project" value="UniProtKB-KW"/>
</dbReference>
<name>A0A6N1NLW2_9VIRU</name>
<dbReference type="Pfam" id="PF00867">
    <property type="entry name" value="XPG_I"/>
    <property type="match status" value="1"/>
</dbReference>
<evidence type="ECO:0000313" key="5">
    <source>
        <dbReference type="EMBL" id="QKU35499.1"/>
    </source>
</evidence>
<reference evidence="5" key="2">
    <citation type="journal article" date="2018" name="Nat. Commun.">
        <title>Tailed giant Tupanvirus possesses the most complete translational apparatus of the known virosphere.</title>
        <authorList>
            <person name="Abrahao J."/>
            <person name="Silva L."/>
            <person name="Silva L.S."/>
            <person name="Khalil J.Y.B."/>
            <person name="Rodrigues R."/>
            <person name="Arantes T."/>
            <person name="Assis F."/>
            <person name="Boratto P."/>
            <person name="Andrade M."/>
            <person name="Kroon E.G."/>
            <person name="Ribeiro B."/>
            <person name="Bergier I."/>
            <person name="Seligmann H."/>
            <person name="Ghigo E."/>
            <person name="Colson P."/>
            <person name="Levasseur A."/>
            <person name="Kroemer G."/>
            <person name="Raoult D."/>
            <person name="La Scola B."/>
        </authorList>
    </citation>
    <scope>NUCLEOTIDE SEQUENCE [LARGE SCALE GENOMIC DNA]</scope>
    <source>
        <strain evidence="5">Soda lake</strain>
    </source>
</reference>
<evidence type="ECO:0000256" key="2">
    <source>
        <dbReference type="ARBA" id="ARBA00022759"/>
    </source>
</evidence>
<evidence type="ECO:0000259" key="4">
    <source>
        <dbReference type="SMART" id="SM00484"/>
    </source>
</evidence>
<accession>A0A6N1NLW2</accession>
<dbReference type="InterPro" id="IPR036279">
    <property type="entry name" value="5-3_exonuclease_C_sf"/>
</dbReference>
<dbReference type="InterPro" id="IPR006086">
    <property type="entry name" value="XPG-I_dom"/>
</dbReference>
<keyword evidence="3" id="KW-0460">Magnesium</keyword>
<keyword evidence="2 5" id="KW-0540">Nuclease</keyword>
<dbReference type="EMBL" id="KY523104">
    <property type="protein sequence ID" value="QKU35499.1"/>
    <property type="molecule type" value="Genomic_DNA"/>
</dbReference>
<dbReference type="PRINTS" id="PR00853">
    <property type="entry name" value="XPGRADSUPER"/>
</dbReference>
<dbReference type="GO" id="GO:0017108">
    <property type="term" value="F:5'-flap endonuclease activity"/>
    <property type="evidence" value="ECO:0007669"/>
    <property type="project" value="TreeGrafter"/>
</dbReference>
<keyword evidence="2 5" id="KW-0378">Hydrolase</keyword>
<evidence type="ECO:0000256" key="1">
    <source>
        <dbReference type="ARBA" id="ARBA00022723"/>
    </source>
</evidence>
<dbReference type="Gene3D" id="3.40.50.1010">
    <property type="entry name" value="5'-nuclease"/>
    <property type="match status" value="1"/>
</dbReference>
<dbReference type="KEGG" id="vg:80518929"/>
<sequence length="441" mass="51501">MGIKHLKFLLSGLCQKSGVHHYPTVNDFLKTEKIRLYKDYITKNQITNPLKQLNIKQSLQKKPYYVGIDAYLYASRYKRVFKKIEYGFLRQIMLTLSSKMIPIYIFDGSAPDQKRKTITNRHNKKQKIRSKLENLLFTNAADKPDFLSQLSLDELINHINNTYHKLKYLDICNNSDIEGYDSELETETVDLYFDKELSSDTNVLLYDVEYKDPDYNEFVRLSKKSIGIEYEDIQNLKNFLDLLRIPYITANKEADDLMAFLYKKEIIQACQSDDMDMLPKGCGNVIQITNEGISQYILDEILNELGINHKQFVDLCILLGSDYYTSYLPKLKPFDLFSMFIEDPNPSLENFAKRYSDIDPKILSHLEAYKATRESYLSLAEILKENKLNYRLVPFSLDVILDYFEKNGITLSVIHHNKIRNMLKNVNEFILSLGQNMTVCV</sequence>
<dbReference type="InterPro" id="IPR006084">
    <property type="entry name" value="XPG/Rad2"/>
</dbReference>
<keyword evidence="2 5" id="KW-0255">Endonuclease</keyword>
<protein>
    <submittedName>
        <fullName evidence="5">Flap endonuclease 1-like</fullName>
    </submittedName>
</protein>
<dbReference type="GeneID" id="80518929"/>
<dbReference type="RefSeq" id="YP_010782165.1">
    <property type="nucleotide sequence ID" value="NC_075039.1"/>
</dbReference>
<dbReference type="InterPro" id="IPR029060">
    <property type="entry name" value="PIN-like_dom_sf"/>
</dbReference>
<feature type="domain" description="XPG-I" evidence="4">
    <location>
        <begin position="241"/>
        <end position="307"/>
    </location>
</feature>
<evidence type="ECO:0000256" key="3">
    <source>
        <dbReference type="ARBA" id="ARBA00022842"/>
    </source>
</evidence>
<reference evidence="5" key="1">
    <citation type="submission" date="2017-01" db="EMBL/GenBank/DDBJ databases">
        <authorList>
            <person name="Assis F.L."/>
            <person name="Abrahao J.S."/>
            <person name="Silva L."/>
            <person name="Khalil J.B."/>
            <person name="Rodrigues R."/>
            <person name="Silva L.S."/>
            <person name="Arantes T."/>
            <person name="Boratto P."/>
            <person name="Andrade M."/>
            <person name="Kroon E.G."/>
            <person name="Ribeiro B."/>
            <person name="Bergier I."/>
            <person name="Seligmann H."/>
            <person name="Ghigo E."/>
            <person name="Colson P."/>
            <person name="Levasseur A."/>
            <person name="Raoult D."/>
            <person name="Scola B.L."/>
        </authorList>
    </citation>
    <scope>NUCLEOTIDE SEQUENCE</scope>
    <source>
        <strain evidence="5">Soda lake</strain>
    </source>
</reference>
<dbReference type="SUPFAM" id="SSF47807">
    <property type="entry name" value="5' to 3' exonuclease, C-terminal subdomain"/>
    <property type="match status" value="1"/>
</dbReference>
<dbReference type="SMART" id="SM00484">
    <property type="entry name" value="XPGI"/>
    <property type="match status" value="1"/>
</dbReference>
<organism evidence="5">
    <name type="scientific">Tupanvirus soda lake</name>
    <dbReference type="NCBI Taxonomy" id="2126985"/>
    <lineage>
        <taxon>Viruses</taxon>
        <taxon>Varidnaviria</taxon>
        <taxon>Bamfordvirae</taxon>
        <taxon>Nucleocytoviricota</taxon>
        <taxon>Megaviricetes</taxon>
        <taxon>Imitervirales</taxon>
        <taxon>Mimiviridae</taxon>
        <taxon>Megamimivirinae</taxon>
        <taxon>Tupanvirus</taxon>
        <taxon>Tupanvirus salinum</taxon>
    </lineage>
</organism>
<dbReference type="SUPFAM" id="SSF88723">
    <property type="entry name" value="PIN domain-like"/>
    <property type="match status" value="1"/>
</dbReference>
<proteinExistence type="predicted"/>